<name>M1UTZ1_CYAM1</name>
<dbReference type="HOGENOM" id="CLU_042860_3_2_1"/>
<organism evidence="3 4">
    <name type="scientific">Cyanidioschyzon merolae (strain NIES-3377 / 10D)</name>
    <name type="common">Unicellular red alga</name>
    <dbReference type="NCBI Taxonomy" id="280699"/>
    <lineage>
        <taxon>Eukaryota</taxon>
        <taxon>Rhodophyta</taxon>
        <taxon>Bangiophyceae</taxon>
        <taxon>Cyanidiales</taxon>
        <taxon>Cyanidiaceae</taxon>
        <taxon>Cyanidioschyzon</taxon>
    </lineage>
</organism>
<gene>
    <name evidence="3" type="ORF">CYME_CMN188C</name>
</gene>
<dbReference type="Gene3D" id="3.10.120.10">
    <property type="entry name" value="Cytochrome b5-like heme/steroid binding domain"/>
    <property type="match status" value="1"/>
</dbReference>
<dbReference type="OMA" id="PGGSYCM"/>
<dbReference type="KEGG" id="cme:CYME_CMN188C"/>
<dbReference type="EMBL" id="AP006496">
    <property type="protein sequence ID" value="BAM81291.1"/>
    <property type="molecule type" value="Genomic_DNA"/>
</dbReference>
<accession>M1UTZ1</accession>
<evidence type="ECO:0000259" key="2">
    <source>
        <dbReference type="SMART" id="SM01117"/>
    </source>
</evidence>
<comment type="similarity">
    <text evidence="1">Belongs to the cytochrome b5 family. MAPR subfamily.</text>
</comment>
<dbReference type="AlphaFoldDB" id="M1UTZ1"/>
<dbReference type="PANTHER" id="PTHR10281:SF76">
    <property type="entry name" value="CALCUTTA CUP-RELATED"/>
    <property type="match status" value="1"/>
</dbReference>
<dbReference type="GO" id="GO:0012505">
    <property type="term" value="C:endomembrane system"/>
    <property type="evidence" value="ECO:0007669"/>
    <property type="project" value="TreeGrafter"/>
</dbReference>
<evidence type="ECO:0000313" key="4">
    <source>
        <dbReference type="Proteomes" id="UP000007014"/>
    </source>
</evidence>
<proteinExistence type="inferred from homology"/>
<feature type="domain" description="Cytochrome b5 heme-binding" evidence="2">
    <location>
        <begin position="47"/>
        <end position="148"/>
    </location>
</feature>
<dbReference type="Pfam" id="PF00173">
    <property type="entry name" value="Cyt-b5"/>
    <property type="match status" value="1"/>
</dbReference>
<dbReference type="Gramene" id="CMN188CT">
    <property type="protein sequence ID" value="CMN188CT"/>
    <property type="gene ID" value="CMN188C"/>
</dbReference>
<dbReference type="FunFam" id="3.10.120.10:FF:000003">
    <property type="entry name" value="membrane-associated progesterone receptor component 1"/>
    <property type="match status" value="1"/>
</dbReference>
<dbReference type="SUPFAM" id="SSF55856">
    <property type="entry name" value="Cytochrome b5-like heme/steroid binding domain"/>
    <property type="match status" value="1"/>
</dbReference>
<dbReference type="SMART" id="SM01117">
    <property type="entry name" value="Cyt-b5"/>
    <property type="match status" value="1"/>
</dbReference>
<evidence type="ECO:0000256" key="1">
    <source>
        <dbReference type="ARBA" id="ARBA00038357"/>
    </source>
</evidence>
<dbReference type="Proteomes" id="UP000007014">
    <property type="component" value="Chromosome 14"/>
</dbReference>
<dbReference type="eggNOG" id="KOG1110">
    <property type="taxonomic scope" value="Eukaryota"/>
</dbReference>
<dbReference type="OrthoDB" id="547796at2759"/>
<dbReference type="PANTHER" id="PTHR10281">
    <property type="entry name" value="MEMBRANE-ASSOCIATED PROGESTERONE RECEPTOR COMPONENT-RELATED"/>
    <property type="match status" value="1"/>
</dbReference>
<evidence type="ECO:0000313" key="3">
    <source>
        <dbReference type="EMBL" id="BAM81291.1"/>
    </source>
</evidence>
<dbReference type="RefSeq" id="XP_005537327.1">
    <property type="nucleotide sequence ID" value="XM_005537270.1"/>
</dbReference>
<reference evidence="3 4" key="1">
    <citation type="journal article" date="2004" name="Nature">
        <title>Genome sequence of the ultrasmall unicellular red alga Cyanidioschyzon merolae 10D.</title>
        <authorList>
            <person name="Matsuzaki M."/>
            <person name="Misumi O."/>
            <person name="Shin-i T."/>
            <person name="Maruyama S."/>
            <person name="Takahara M."/>
            <person name="Miyagishima S."/>
            <person name="Mori T."/>
            <person name="Nishida K."/>
            <person name="Yagisawa F."/>
            <person name="Nishida K."/>
            <person name="Yoshida Y."/>
            <person name="Nishimura Y."/>
            <person name="Nakao S."/>
            <person name="Kobayashi T."/>
            <person name="Momoyama Y."/>
            <person name="Higashiyama T."/>
            <person name="Minoda A."/>
            <person name="Sano M."/>
            <person name="Nomoto H."/>
            <person name="Oishi K."/>
            <person name="Hayashi H."/>
            <person name="Ohta F."/>
            <person name="Nishizaka S."/>
            <person name="Haga S."/>
            <person name="Miura S."/>
            <person name="Morishita T."/>
            <person name="Kabeya Y."/>
            <person name="Terasawa K."/>
            <person name="Suzuki Y."/>
            <person name="Ishii Y."/>
            <person name="Asakawa S."/>
            <person name="Takano H."/>
            <person name="Ohta N."/>
            <person name="Kuroiwa H."/>
            <person name="Tanaka K."/>
            <person name="Shimizu N."/>
            <person name="Sugano S."/>
            <person name="Sato N."/>
            <person name="Nozaki H."/>
            <person name="Ogasawara N."/>
            <person name="Kohara Y."/>
            <person name="Kuroiwa T."/>
        </authorList>
    </citation>
    <scope>NUCLEOTIDE SEQUENCE [LARGE SCALE GENOMIC DNA]</scope>
    <source>
        <strain evidence="3 4">10D</strain>
    </source>
</reference>
<keyword evidence="4" id="KW-1185">Reference proteome</keyword>
<dbReference type="GO" id="GO:0016020">
    <property type="term" value="C:membrane"/>
    <property type="evidence" value="ECO:0007669"/>
    <property type="project" value="TreeGrafter"/>
</dbReference>
<dbReference type="GeneID" id="16995406"/>
<protein>
    <submittedName>
        <fullName evidence="3">Similar to steroid binding protein</fullName>
    </submittedName>
</protein>
<sequence length="162" mass="17576">MDAVGLWLLLGGGVFVLGALRLMGNHVENPAVQPPPRHHERPAPRAFTGEELAQYNGTKGQPIYVAVQPRPGARAEVFDVSDARSFYGPGGPYFVFAGKNASRGLAKMSTEPGEVCGAIDDLTEHEKETLYQWFEKFLQKYEVVGHLREDPSGSGSSTNCTA</sequence>
<reference evidence="3 4" key="2">
    <citation type="journal article" date="2007" name="BMC Biol.">
        <title>A 100%-complete sequence reveals unusually simple genomic features in the hot-spring red alga Cyanidioschyzon merolae.</title>
        <authorList>
            <person name="Nozaki H."/>
            <person name="Takano H."/>
            <person name="Misumi O."/>
            <person name="Terasawa K."/>
            <person name="Matsuzaki M."/>
            <person name="Maruyama S."/>
            <person name="Nishida K."/>
            <person name="Yagisawa F."/>
            <person name="Yoshida Y."/>
            <person name="Fujiwara T."/>
            <person name="Takio S."/>
            <person name="Tamura K."/>
            <person name="Chung S.J."/>
            <person name="Nakamura S."/>
            <person name="Kuroiwa H."/>
            <person name="Tanaka K."/>
            <person name="Sato N."/>
            <person name="Kuroiwa T."/>
        </authorList>
    </citation>
    <scope>NUCLEOTIDE SEQUENCE [LARGE SCALE GENOMIC DNA]</scope>
    <source>
        <strain evidence="3 4">10D</strain>
    </source>
</reference>
<dbReference type="InterPro" id="IPR050577">
    <property type="entry name" value="MAPR/NEUFC/NENF-like"/>
</dbReference>
<dbReference type="InterPro" id="IPR001199">
    <property type="entry name" value="Cyt_B5-like_heme/steroid-bd"/>
</dbReference>
<dbReference type="InterPro" id="IPR036400">
    <property type="entry name" value="Cyt_B5-like_heme/steroid_sf"/>
</dbReference>